<proteinExistence type="predicted"/>
<sequence>MTTRVTTAGFTRNAIRFSNLHNATLFQAQKEISSGVKFHAASESPLEFRQVRSLKTEYVKLQADKQSIQIATSTLNTSVSHLQDASDLVTYAKTLVQKGIQSLDPDESESLATEIEALLEQAKSISTTKFNGNYLFGGTRSDQPPYEFSSPTFEDGLPISTYIGSNQRSQTHIGESISIDTLYSGKEIFGASGRQSTILVGYSGAKHGGGTDTLIGRSTLQVRHTATSYLGASGVATGVSSPGGDTVIGNLGAHELTIEDTSGTGAFGTVSLNGGDPVSFTSADTDLRVEGPGGQAVYVNTTSISAGFSGQVNLQASGTLSVDNGATTVPISFTGQQVITDSTTGRYTTIDTTNIQYAGDDHLEFPGTSDLFQILSATADDLRNQRDISASEASEALNRRWTELDLAASQIFEAMGQQSTSLSTMQSIEIRVEDLMLSTETSISEVQGTDFPDAVIRMQNSQALLQYTYAVTANISSLGLLEFLR</sequence>
<dbReference type="EMBL" id="JASZZN010000010">
    <property type="protein sequence ID" value="MDM4016760.1"/>
    <property type="molecule type" value="Genomic_DNA"/>
</dbReference>
<protein>
    <recommendedName>
        <fullName evidence="1">Flagellin N-terminal domain-containing protein</fullName>
    </recommendedName>
</protein>
<feature type="domain" description="Flagellin N-terminal" evidence="1">
    <location>
        <begin position="14"/>
        <end position="139"/>
    </location>
</feature>
<dbReference type="Gene3D" id="1.20.1330.10">
    <property type="entry name" value="f41 fragment of flagellin, N-terminal domain"/>
    <property type="match status" value="1"/>
</dbReference>
<dbReference type="PANTHER" id="PTHR42792">
    <property type="entry name" value="FLAGELLIN"/>
    <property type="match status" value="1"/>
</dbReference>
<keyword evidence="3" id="KW-1185">Reference proteome</keyword>
<reference evidence="2 3" key="1">
    <citation type="submission" date="2023-06" db="EMBL/GenBank/DDBJ databases">
        <title>Roseiconus lacunae JC819 isolated from Gulf of Mannar region, Tamil Nadu.</title>
        <authorList>
            <person name="Pk S."/>
            <person name="Ch S."/>
            <person name="Ch V.R."/>
        </authorList>
    </citation>
    <scope>NUCLEOTIDE SEQUENCE [LARGE SCALE GENOMIC DNA]</scope>
    <source>
        <strain evidence="2 3">JC819</strain>
    </source>
</reference>
<dbReference type="Proteomes" id="UP001239462">
    <property type="component" value="Unassembled WGS sequence"/>
</dbReference>
<evidence type="ECO:0000313" key="3">
    <source>
        <dbReference type="Proteomes" id="UP001239462"/>
    </source>
</evidence>
<dbReference type="PANTHER" id="PTHR42792:SF1">
    <property type="entry name" value="FLAGELLAR HOOK-ASSOCIATED PROTEIN 3"/>
    <property type="match status" value="1"/>
</dbReference>
<dbReference type="InterPro" id="IPR001029">
    <property type="entry name" value="Flagellin_N"/>
</dbReference>
<comment type="caution">
    <text evidence="2">The sequence shown here is derived from an EMBL/GenBank/DDBJ whole genome shotgun (WGS) entry which is preliminary data.</text>
</comment>
<evidence type="ECO:0000259" key="1">
    <source>
        <dbReference type="Pfam" id="PF00669"/>
    </source>
</evidence>
<accession>A0ABT7PJV1</accession>
<dbReference type="InterPro" id="IPR001492">
    <property type="entry name" value="Flagellin"/>
</dbReference>
<dbReference type="RefSeq" id="WP_289164393.1">
    <property type="nucleotide sequence ID" value="NZ_JASZZN010000010.1"/>
</dbReference>
<dbReference type="Pfam" id="PF00669">
    <property type="entry name" value="Flagellin_N"/>
    <property type="match status" value="1"/>
</dbReference>
<organism evidence="2 3">
    <name type="scientific">Roseiconus lacunae</name>
    <dbReference type="NCBI Taxonomy" id="2605694"/>
    <lineage>
        <taxon>Bacteria</taxon>
        <taxon>Pseudomonadati</taxon>
        <taxon>Planctomycetota</taxon>
        <taxon>Planctomycetia</taxon>
        <taxon>Pirellulales</taxon>
        <taxon>Pirellulaceae</taxon>
        <taxon>Roseiconus</taxon>
    </lineage>
</organism>
<gene>
    <name evidence="2" type="ORF">QTN89_15045</name>
</gene>
<evidence type="ECO:0000313" key="2">
    <source>
        <dbReference type="EMBL" id="MDM4016760.1"/>
    </source>
</evidence>
<name>A0ABT7PJV1_9BACT</name>
<dbReference type="SUPFAM" id="SSF64518">
    <property type="entry name" value="Phase 1 flagellin"/>
    <property type="match status" value="1"/>
</dbReference>